<dbReference type="STRING" id="1798682.A3C15_02550"/>
<dbReference type="SUPFAM" id="SSF52540">
    <property type="entry name" value="P-loop containing nucleoside triphosphate hydrolases"/>
    <property type="match status" value="1"/>
</dbReference>
<organism evidence="3 4">
    <name type="scientific">Candidatus Magasanikbacteria bacterium RIFCSPHIGHO2_02_FULL_50_9b</name>
    <dbReference type="NCBI Taxonomy" id="1798682"/>
    <lineage>
        <taxon>Bacteria</taxon>
        <taxon>Candidatus Magasanikiibacteriota</taxon>
    </lineage>
</organism>
<evidence type="ECO:0000259" key="2">
    <source>
        <dbReference type="Pfam" id="PF12696"/>
    </source>
</evidence>
<evidence type="ECO:0000313" key="4">
    <source>
        <dbReference type="Proteomes" id="UP000176532"/>
    </source>
</evidence>
<dbReference type="InterPro" id="IPR002789">
    <property type="entry name" value="HerA_central"/>
</dbReference>
<reference evidence="3 4" key="1">
    <citation type="journal article" date="2016" name="Nat. Commun.">
        <title>Thousands of microbial genomes shed light on interconnected biogeochemical processes in an aquifer system.</title>
        <authorList>
            <person name="Anantharaman K."/>
            <person name="Brown C.T."/>
            <person name="Hug L.A."/>
            <person name="Sharon I."/>
            <person name="Castelle C.J."/>
            <person name="Probst A.J."/>
            <person name="Thomas B.C."/>
            <person name="Singh A."/>
            <person name="Wilkins M.J."/>
            <person name="Karaoz U."/>
            <person name="Brodie E.L."/>
            <person name="Williams K.H."/>
            <person name="Hubbard S.S."/>
            <person name="Banfield J.F."/>
        </authorList>
    </citation>
    <scope>NUCLEOTIDE SEQUENCE [LARGE SCALE GENOMIC DNA]</scope>
</reference>
<dbReference type="PANTHER" id="PTHR30121:SF11">
    <property type="entry name" value="AAA+ ATPASE DOMAIN-CONTAINING PROTEIN"/>
    <property type="match status" value="1"/>
</dbReference>
<dbReference type="InterPro" id="IPR027417">
    <property type="entry name" value="P-loop_NTPase"/>
</dbReference>
<protein>
    <recommendedName>
        <fullName evidence="5">Type IV secretion system coupling protein TraD DNA-binding domain-containing protein</fullName>
    </recommendedName>
</protein>
<dbReference type="Pfam" id="PF12696">
    <property type="entry name" value="TraG-D_C"/>
    <property type="match status" value="1"/>
</dbReference>
<dbReference type="Pfam" id="PF01935">
    <property type="entry name" value="DUF87"/>
    <property type="match status" value="1"/>
</dbReference>
<dbReference type="Gene3D" id="3.40.50.300">
    <property type="entry name" value="P-loop containing nucleotide triphosphate hydrolases"/>
    <property type="match status" value="2"/>
</dbReference>
<sequence>MPKEGILLGYNDYRGIRTDIRMSRDDRARHTYIIGKSGVGKSVFLENLAAQDIANGDGICVIDPHGDLVDDVLAHVPASRADDVILFDPADIARPQGLNLMEFDERYPEQKTFVINEMIKIFDKLYDLRATGGPMFEQYMRNSMLLLMDDPESGSTLMEIPKLLADEEFRRYKLSKCKNPVAYDFWTKEAQKAGGEASLQNMVPYITSKLNQFVSNDYMRPIIGQQHSAFNFREVMDKKKILLVRLSKGKLGDMNAYLLGMIIVGKILMAALSRTDSNERPDFYLYIDEFQNFITDSIATILSEARKYRLNLIIAHQYVGQLVQNNDTKTRDAIFGNVGTMISFRIGAEDGEFLQKEFSPTFTSYDLINIEAYTAYVKLLIKGTASKPFNMKTIKAEGSNKELAEAIRQLARLKCGRDRALVEEDIRSRTMNTF</sequence>
<dbReference type="EMBL" id="MFQD01000038">
    <property type="protein sequence ID" value="OGH67700.1"/>
    <property type="molecule type" value="Genomic_DNA"/>
</dbReference>
<comment type="caution">
    <text evidence="3">The sequence shown here is derived from an EMBL/GenBank/DDBJ whole genome shotgun (WGS) entry which is preliminary data.</text>
</comment>
<dbReference type="InterPro" id="IPR051162">
    <property type="entry name" value="T4SS_component"/>
</dbReference>
<dbReference type="AlphaFoldDB" id="A0A1F6M7Z3"/>
<gene>
    <name evidence="3" type="ORF">A3C15_02550</name>
</gene>
<dbReference type="CDD" id="cd01127">
    <property type="entry name" value="TrwB_TraG_TraD_VirD4"/>
    <property type="match status" value="1"/>
</dbReference>
<evidence type="ECO:0000259" key="1">
    <source>
        <dbReference type="Pfam" id="PF01935"/>
    </source>
</evidence>
<evidence type="ECO:0000313" key="3">
    <source>
        <dbReference type="EMBL" id="OGH67700.1"/>
    </source>
</evidence>
<dbReference type="Proteomes" id="UP000176532">
    <property type="component" value="Unassembled WGS sequence"/>
</dbReference>
<name>A0A1F6M7Z3_9BACT</name>
<accession>A0A1F6M7Z3</accession>
<dbReference type="InterPro" id="IPR032689">
    <property type="entry name" value="TraG-D_C"/>
</dbReference>
<feature type="domain" description="Helicase HerA central" evidence="1">
    <location>
        <begin position="28"/>
        <end position="119"/>
    </location>
</feature>
<dbReference type="PANTHER" id="PTHR30121">
    <property type="entry name" value="UNCHARACTERIZED PROTEIN YJGR-RELATED"/>
    <property type="match status" value="1"/>
</dbReference>
<feature type="domain" description="TraD/TraG TraM recognition site" evidence="2">
    <location>
        <begin position="283"/>
        <end position="355"/>
    </location>
</feature>
<proteinExistence type="predicted"/>
<evidence type="ECO:0008006" key="5">
    <source>
        <dbReference type="Google" id="ProtNLM"/>
    </source>
</evidence>